<evidence type="ECO:0000256" key="1">
    <source>
        <dbReference type="SAM" id="SignalP"/>
    </source>
</evidence>
<accession>A0AAD9XZI0</accession>
<protein>
    <submittedName>
        <fullName evidence="2">Uncharacterized protein</fullName>
    </submittedName>
</protein>
<keyword evidence="3" id="KW-1185">Reference proteome</keyword>
<organism evidence="2 3">
    <name type="scientific">Colletotrichum kahawae</name>
    <name type="common">Coffee berry disease fungus</name>
    <dbReference type="NCBI Taxonomy" id="34407"/>
    <lineage>
        <taxon>Eukaryota</taxon>
        <taxon>Fungi</taxon>
        <taxon>Dikarya</taxon>
        <taxon>Ascomycota</taxon>
        <taxon>Pezizomycotina</taxon>
        <taxon>Sordariomycetes</taxon>
        <taxon>Hypocreomycetidae</taxon>
        <taxon>Glomerellales</taxon>
        <taxon>Glomerellaceae</taxon>
        <taxon>Colletotrichum</taxon>
        <taxon>Colletotrichum gloeosporioides species complex</taxon>
    </lineage>
</organism>
<feature type="chain" id="PRO_5042026988" evidence="1">
    <location>
        <begin position="22"/>
        <end position="176"/>
    </location>
</feature>
<dbReference type="Proteomes" id="UP001281614">
    <property type="component" value="Unassembled WGS sequence"/>
</dbReference>
<dbReference type="EMBL" id="VYYT01000592">
    <property type="protein sequence ID" value="KAK2731295.1"/>
    <property type="molecule type" value="Genomic_DNA"/>
</dbReference>
<name>A0AAD9XZI0_COLKA</name>
<reference evidence="2" key="1">
    <citation type="submission" date="2023-02" db="EMBL/GenBank/DDBJ databases">
        <title>Colletotrichum kahawae CIFC_Que2 genome sequencing and assembly.</title>
        <authorList>
            <person name="Baroncelli R."/>
        </authorList>
    </citation>
    <scope>NUCLEOTIDE SEQUENCE</scope>
    <source>
        <strain evidence="2">CIFC_Que2</strain>
    </source>
</reference>
<sequence>MHHYSLVLLTATSYVFSGASALPTDSTVVGNEIVPAVTDELTSPNYINKRASIFDLCFKSPNPPPRNRTDNVSRFLNIEAAASGSATEWQQATGNRHTQYQAWTTDNLGTFRGRFIVRLHPLFHPTTRQFRWTLSWRRGGTEGCVRGGTLSIAEDQVDFNFPIDSTMEYFFTVESE</sequence>
<keyword evidence="1" id="KW-0732">Signal</keyword>
<proteinExistence type="predicted"/>
<feature type="signal peptide" evidence="1">
    <location>
        <begin position="1"/>
        <end position="21"/>
    </location>
</feature>
<evidence type="ECO:0000313" key="2">
    <source>
        <dbReference type="EMBL" id="KAK2731295.1"/>
    </source>
</evidence>
<comment type="caution">
    <text evidence="2">The sequence shown here is derived from an EMBL/GenBank/DDBJ whole genome shotgun (WGS) entry which is preliminary data.</text>
</comment>
<dbReference type="AlphaFoldDB" id="A0AAD9XZI0"/>
<evidence type="ECO:0000313" key="3">
    <source>
        <dbReference type="Proteomes" id="UP001281614"/>
    </source>
</evidence>
<gene>
    <name evidence="2" type="ORF">CKAH01_19083</name>
</gene>